<feature type="compositionally biased region" description="Basic and acidic residues" evidence="1">
    <location>
        <begin position="104"/>
        <end position="120"/>
    </location>
</feature>
<evidence type="ECO:0000313" key="3">
    <source>
        <dbReference type="Proteomes" id="UP001159427"/>
    </source>
</evidence>
<feature type="region of interest" description="Disordered" evidence="1">
    <location>
        <begin position="86"/>
        <end position="164"/>
    </location>
</feature>
<evidence type="ECO:0000313" key="2">
    <source>
        <dbReference type="EMBL" id="CAH3043306.1"/>
    </source>
</evidence>
<keyword evidence="3" id="KW-1185">Reference proteome</keyword>
<feature type="compositionally biased region" description="Polar residues" evidence="1">
    <location>
        <begin position="141"/>
        <end position="157"/>
    </location>
</feature>
<dbReference type="EMBL" id="CALNXI010000746">
    <property type="protein sequence ID" value="CAH3043306.1"/>
    <property type="molecule type" value="Genomic_DNA"/>
</dbReference>
<name>A0ABN8NA06_9CNID</name>
<comment type="caution">
    <text evidence="2">The sequence shown here is derived from an EMBL/GenBank/DDBJ whole genome shotgun (WGS) entry which is preliminary data.</text>
</comment>
<evidence type="ECO:0000256" key="1">
    <source>
        <dbReference type="SAM" id="MobiDB-lite"/>
    </source>
</evidence>
<sequence>MASTAVVNCSGLQAADHCLFLLKKRRKCDWNWPCKNYLAKNNVVIGETVNWQGEGVEAEIIALSESTDELNEKHLFWSKKNLEETSQVDSISAPNKHPKKRSRLEKSNAKEKVAKTKDTTKPPSTTTAEVVDLSKEEEKTNSNASTKTNDNSATPLSAQKDHVAGDRYKEFLKEQKKREEDLAAKHKRATKKLNLPDSSHDVIMKKLILQTMSA</sequence>
<gene>
    <name evidence="2" type="ORF">PEVE_00040599</name>
</gene>
<proteinExistence type="predicted"/>
<dbReference type="Proteomes" id="UP001159427">
    <property type="component" value="Unassembled WGS sequence"/>
</dbReference>
<accession>A0ABN8NA06</accession>
<organism evidence="2 3">
    <name type="scientific">Porites evermanni</name>
    <dbReference type="NCBI Taxonomy" id="104178"/>
    <lineage>
        <taxon>Eukaryota</taxon>
        <taxon>Metazoa</taxon>
        <taxon>Cnidaria</taxon>
        <taxon>Anthozoa</taxon>
        <taxon>Hexacorallia</taxon>
        <taxon>Scleractinia</taxon>
        <taxon>Fungiina</taxon>
        <taxon>Poritidae</taxon>
        <taxon>Porites</taxon>
    </lineage>
</organism>
<reference evidence="2 3" key="1">
    <citation type="submission" date="2022-05" db="EMBL/GenBank/DDBJ databases">
        <authorList>
            <consortium name="Genoscope - CEA"/>
            <person name="William W."/>
        </authorList>
    </citation>
    <scope>NUCLEOTIDE SEQUENCE [LARGE SCALE GENOMIC DNA]</scope>
</reference>
<protein>
    <submittedName>
        <fullName evidence="2">Uncharacterized protein</fullName>
    </submittedName>
</protein>